<dbReference type="EC" id="3.4.21.53" evidence="9 10"/>
<gene>
    <name evidence="9 17" type="primary">lon</name>
    <name evidence="17" type="ORF">ENV41_04340</name>
</gene>
<keyword evidence="4 9" id="KW-0547">Nucleotide-binding</keyword>
<feature type="binding site" evidence="9 12">
    <location>
        <begin position="353"/>
        <end position="360"/>
    </location>
    <ligand>
        <name>ATP</name>
        <dbReference type="ChEBI" id="CHEBI:30616"/>
    </ligand>
</feature>
<dbReference type="InterPro" id="IPR020568">
    <property type="entry name" value="Ribosomal_Su5_D2-typ_SF"/>
</dbReference>
<dbReference type="GO" id="GO:0006515">
    <property type="term" value="P:protein quality control for misfolded or incompletely synthesized proteins"/>
    <property type="evidence" value="ECO:0007669"/>
    <property type="project" value="UniProtKB-UniRule"/>
</dbReference>
<evidence type="ECO:0000256" key="2">
    <source>
        <dbReference type="ARBA" id="ARBA00022490"/>
    </source>
</evidence>
<dbReference type="InterPro" id="IPR004815">
    <property type="entry name" value="Lon_bac/euk-typ"/>
</dbReference>
<proteinExistence type="evidence at transcript level"/>
<evidence type="ECO:0000256" key="7">
    <source>
        <dbReference type="ARBA" id="ARBA00022840"/>
    </source>
</evidence>
<comment type="caution">
    <text evidence="17">The sequence shown here is derived from an EMBL/GenBank/DDBJ whole genome shotgun (WGS) entry which is preliminary data.</text>
</comment>
<dbReference type="FunFam" id="3.40.50.300:FF:000382">
    <property type="entry name" value="Lon protease homolog 2, peroxisomal"/>
    <property type="match status" value="1"/>
</dbReference>
<dbReference type="InterPro" id="IPR046336">
    <property type="entry name" value="Lon_prtase_N_sf"/>
</dbReference>
<dbReference type="SUPFAM" id="SSF88697">
    <property type="entry name" value="PUA domain-like"/>
    <property type="match status" value="1"/>
</dbReference>
<dbReference type="Pfam" id="PF00004">
    <property type="entry name" value="AAA"/>
    <property type="match status" value="1"/>
</dbReference>
<evidence type="ECO:0000256" key="10">
    <source>
        <dbReference type="PIRNR" id="PIRNR001174"/>
    </source>
</evidence>
<dbReference type="EMBL" id="DTGG01000131">
    <property type="protein sequence ID" value="HFZ09343.1"/>
    <property type="molecule type" value="Genomic_DNA"/>
</dbReference>
<dbReference type="InterPro" id="IPR003111">
    <property type="entry name" value="Lon_prtase_N"/>
</dbReference>
<comment type="subunit">
    <text evidence="9 10">Homohexamer. Organized in a ring with a central cavity.</text>
</comment>
<dbReference type="InterPro" id="IPR027417">
    <property type="entry name" value="P-loop_NTPase"/>
</dbReference>
<dbReference type="NCBIfam" id="TIGR00763">
    <property type="entry name" value="lon"/>
    <property type="match status" value="1"/>
</dbReference>
<evidence type="ECO:0000256" key="1">
    <source>
        <dbReference type="ARBA" id="ARBA00004496"/>
    </source>
</evidence>
<comment type="catalytic activity">
    <reaction evidence="9 10 13">
        <text>Hydrolysis of proteins in presence of ATP.</text>
        <dbReference type="EC" id="3.4.21.53"/>
    </reaction>
</comment>
<dbReference type="PROSITE" id="PS51787">
    <property type="entry name" value="LON_N"/>
    <property type="match status" value="1"/>
</dbReference>
<dbReference type="SUPFAM" id="SSF52540">
    <property type="entry name" value="P-loop containing nucleoside triphosphate hydrolases"/>
    <property type="match status" value="1"/>
</dbReference>
<evidence type="ECO:0000256" key="8">
    <source>
        <dbReference type="ARBA" id="ARBA00023016"/>
    </source>
</evidence>
<dbReference type="InterPro" id="IPR008269">
    <property type="entry name" value="Lon_proteolytic"/>
</dbReference>
<comment type="subcellular location">
    <subcellularLocation>
        <location evidence="1 9 10">Cytoplasm</location>
    </subcellularLocation>
</comment>
<dbReference type="HAMAP" id="MF_01973">
    <property type="entry name" value="lon_bact"/>
    <property type="match status" value="1"/>
</dbReference>
<dbReference type="InterPro" id="IPR014721">
    <property type="entry name" value="Ribsml_uS5_D2-typ_fold_subgr"/>
</dbReference>
<dbReference type="Gene3D" id="3.30.230.10">
    <property type="match status" value="1"/>
</dbReference>
<dbReference type="GO" id="GO:0004176">
    <property type="term" value="F:ATP-dependent peptidase activity"/>
    <property type="evidence" value="ECO:0007669"/>
    <property type="project" value="UniProtKB-UniRule"/>
</dbReference>
<dbReference type="Gene3D" id="1.20.5.5270">
    <property type="match status" value="1"/>
</dbReference>
<evidence type="ECO:0000256" key="12">
    <source>
        <dbReference type="PIRSR" id="PIRSR001174-2"/>
    </source>
</evidence>
<dbReference type="SUPFAM" id="SSF54211">
    <property type="entry name" value="Ribosomal protein S5 domain 2-like"/>
    <property type="match status" value="1"/>
</dbReference>
<name>A0A7V3N5I0_UNCC3</name>
<keyword evidence="8 9" id="KW-0346">Stress response</keyword>
<organism evidence="17">
    <name type="scientific">candidate division CPR3 bacterium</name>
    <dbReference type="NCBI Taxonomy" id="2268181"/>
    <lineage>
        <taxon>Bacteria</taxon>
        <taxon>Bacteria division CPR3</taxon>
    </lineage>
</organism>
<dbReference type="SMART" id="SM00382">
    <property type="entry name" value="AAA"/>
    <property type="match status" value="1"/>
</dbReference>
<evidence type="ECO:0000256" key="5">
    <source>
        <dbReference type="ARBA" id="ARBA00022801"/>
    </source>
</evidence>
<comment type="function">
    <text evidence="9">ATP-dependent serine protease that mediates the selective degradation of mutant and abnormal proteins as well as certain short-lived regulatory proteins. Required for cellular homeostasis and for survival from DNA damage and developmental changes induced by stress. Degrades polypeptides processively to yield small peptide fragments that are 5 to 10 amino acids long. Binds to DNA in a double-stranded, site-specific manner.</text>
</comment>
<evidence type="ECO:0000256" key="6">
    <source>
        <dbReference type="ARBA" id="ARBA00022825"/>
    </source>
</evidence>
<dbReference type="InterPro" id="IPR003593">
    <property type="entry name" value="AAA+_ATPase"/>
</dbReference>
<protein>
    <recommendedName>
        <fullName evidence="9 10">Lon protease</fullName>
        <ecNumber evidence="9 10">3.4.21.53</ecNumber>
    </recommendedName>
    <alternativeName>
        <fullName evidence="9">ATP-dependent protease La</fullName>
    </alternativeName>
</protein>
<feature type="domain" description="Lon proteolytic" evidence="15">
    <location>
        <begin position="589"/>
        <end position="770"/>
    </location>
</feature>
<dbReference type="PIRSF" id="PIRSF001174">
    <property type="entry name" value="Lon_proteas"/>
    <property type="match status" value="1"/>
</dbReference>
<comment type="similarity">
    <text evidence="9 10 13 14">Belongs to the peptidase S16 family.</text>
</comment>
<evidence type="ECO:0000256" key="3">
    <source>
        <dbReference type="ARBA" id="ARBA00022670"/>
    </source>
</evidence>
<keyword evidence="3 9" id="KW-0645">Protease</keyword>
<dbReference type="AlphaFoldDB" id="A0A7V3N5I0"/>
<dbReference type="InterPro" id="IPR027065">
    <property type="entry name" value="Lon_Prtase"/>
</dbReference>
<dbReference type="PROSITE" id="PS01046">
    <property type="entry name" value="LON_SER"/>
    <property type="match status" value="1"/>
</dbReference>
<dbReference type="InterPro" id="IPR003959">
    <property type="entry name" value="ATPase_AAA_core"/>
</dbReference>
<evidence type="ECO:0000259" key="15">
    <source>
        <dbReference type="PROSITE" id="PS51786"/>
    </source>
</evidence>
<dbReference type="GO" id="GO:0034605">
    <property type="term" value="P:cellular response to heat"/>
    <property type="evidence" value="ECO:0007669"/>
    <property type="project" value="UniProtKB-UniRule"/>
</dbReference>
<feature type="active site" evidence="9 11">
    <location>
        <position position="719"/>
    </location>
</feature>
<evidence type="ECO:0000256" key="13">
    <source>
        <dbReference type="PROSITE-ProRule" id="PRU01122"/>
    </source>
</evidence>
<dbReference type="GO" id="GO:0043565">
    <property type="term" value="F:sequence-specific DNA binding"/>
    <property type="evidence" value="ECO:0007669"/>
    <property type="project" value="UniProtKB-UniRule"/>
</dbReference>
<keyword evidence="5 9" id="KW-0378">Hydrolase</keyword>
<feature type="domain" description="Lon N-terminal" evidence="16">
    <location>
        <begin position="9"/>
        <end position="203"/>
    </location>
</feature>
<keyword evidence="7 9" id="KW-0067">ATP-binding</keyword>
<dbReference type="PRINTS" id="PR00830">
    <property type="entry name" value="ENDOLAPTASE"/>
</dbReference>
<dbReference type="Gene3D" id="3.40.50.300">
    <property type="entry name" value="P-loop containing nucleotide triphosphate hydrolases"/>
    <property type="match status" value="1"/>
</dbReference>
<dbReference type="PROSITE" id="PS51786">
    <property type="entry name" value="LON_PROTEOLYTIC"/>
    <property type="match status" value="1"/>
</dbReference>
<keyword evidence="6 9" id="KW-0720">Serine protease</keyword>
<dbReference type="SMART" id="SM00464">
    <property type="entry name" value="LON"/>
    <property type="match status" value="1"/>
</dbReference>
<evidence type="ECO:0000256" key="14">
    <source>
        <dbReference type="RuleBase" id="RU000591"/>
    </source>
</evidence>
<dbReference type="InterPro" id="IPR015947">
    <property type="entry name" value="PUA-like_sf"/>
</dbReference>
<dbReference type="Pfam" id="PF05362">
    <property type="entry name" value="Lon_C"/>
    <property type="match status" value="1"/>
</dbReference>
<sequence length="798" mass="89364">MFKTKQETYPLIALRDTVIFPYQVTPLSVARPRSVKALEEAINKNRLVVFVAQKEPSKENPGPSDLYGMGCLSQIQQINKRPDGSIQILVEGIARAKILDYLQEEPYFKAKIQEIIESPTSDVEVEGLMRTVLSQFRQYIELSKITLPLEVLMNLFNIRDPNRVADLCVSNLDLETKDRQAVLETVDTKERLIKASSILARETKVLQLGKKIQTKAEEELGKMQKEVILREQLKAIQKELGMDEEGEYGELAKKIEQVGMPAEIKSKALKELDRLKKMPPFSPEIPYIKNYLDWLVELPWSKKSENKIDIKKSEKILEEDHYGLQKVKERIVEYLAVNKLAGKIRGPILCFVGPPGTGKTSIGKSIARAMGRKFVRMSLGGIRDEAEIRGHRRTYVGALPGRIIQGIKNAGTKNPVFMLDEIDKVGADFRGDPASALLEALDPEQNYAFSDHYLEVPFDLSEVMFITTANITDTIPPALLDRMEIIPFPGYTEEEKFHIGKKYLIPKQIQAHGLKENQLVFTDSTIKDIITQYTKEAGVRELERQIASIARKVAKQVAEGAKKKFVIKNKDIHKYLGAPKYRLTVAEKKDEIGLATGLAVTEAGGEVLFIESTLMPGKGKLILTGHLGEVMKESAQAAVSYARTIAKELDVKNNFYDKNDIHIHVPAGAIPKDGPSAGIAMATSVVSALTKVPVKREVGMTGEITLRGRVLEIGGVKEKVLAAHRAGVKEVILPKDNKKDLEDVPKHIKKDLKFYFVEHMNEVLALALKFPHKKSGLDDYKKFLAKQLLLSQHVPLSQ</sequence>
<dbReference type="GO" id="GO:0005524">
    <property type="term" value="F:ATP binding"/>
    <property type="evidence" value="ECO:0007669"/>
    <property type="project" value="UniProtKB-UniRule"/>
</dbReference>
<keyword evidence="2 9" id="KW-0963">Cytoplasm</keyword>
<dbReference type="Gene3D" id="2.30.130.40">
    <property type="entry name" value="LON domain-like"/>
    <property type="match status" value="1"/>
</dbReference>
<accession>A0A7V3N5I0</accession>
<evidence type="ECO:0000259" key="16">
    <source>
        <dbReference type="PROSITE" id="PS51787"/>
    </source>
</evidence>
<feature type="active site" evidence="9 11">
    <location>
        <position position="676"/>
    </location>
</feature>
<evidence type="ECO:0000256" key="4">
    <source>
        <dbReference type="ARBA" id="ARBA00022741"/>
    </source>
</evidence>
<evidence type="ECO:0000256" key="9">
    <source>
        <dbReference type="HAMAP-Rule" id="MF_01973"/>
    </source>
</evidence>
<dbReference type="Gene3D" id="1.10.8.60">
    <property type="match status" value="1"/>
</dbReference>
<dbReference type="FunFam" id="1.20.5.5270:FF:000002">
    <property type="entry name" value="Lon protease homolog"/>
    <property type="match status" value="1"/>
</dbReference>
<evidence type="ECO:0000313" key="17">
    <source>
        <dbReference type="EMBL" id="HFZ09343.1"/>
    </source>
</evidence>
<reference evidence="17" key="1">
    <citation type="journal article" date="2020" name="mSystems">
        <title>Genome- and Community-Level Interaction Insights into Carbon Utilization and Element Cycling Functions of Hydrothermarchaeota in Hydrothermal Sediment.</title>
        <authorList>
            <person name="Zhou Z."/>
            <person name="Liu Y."/>
            <person name="Xu W."/>
            <person name="Pan J."/>
            <person name="Luo Z.H."/>
            <person name="Li M."/>
        </authorList>
    </citation>
    <scope>NUCLEOTIDE SEQUENCE [LARGE SCALE GENOMIC DNA]</scope>
    <source>
        <strain evidence="17">SpSt-757</strain>
    </source>
</reference>
<dbReference type="InterPro" id="IPR054594">
    <property type="entry name" value="Lon_lid"/>
</dbReference>
<dbReference type="PANTHER" id="PTHR10046">
    <property type="entry name" value="ATP DEPENDENT LON PROTEASE FAMILY MEMBER"/>
    <property type="match status" value="1"/>
</dbReference>
<dbReference type="GO" id="GO:0005737">
    <property type="term" value="C:cytoplasm"/>
    <property type="evidence" value="ECO:0007669"/>
    <property type="project" value="UniProtKB-SubCell"/>
</dbReference>
<comment type="induction">
    <text evidence="9">By heat shock.</text>
</comment>
<dbReference type="InterPro" id="IPR027543">
    <property type="entry name" value="Lon_bac"/>
</dbReference>
<dbReference type="Gene3D" id="1.20.58.1480">
    <property type="match status" value="1"/>
</dbReference>
<dbReference type="Pfam" id="PF02190">
    <property type="entry name" value="LON_substr_bdg"/>
    <property type="match status" value="1"/>
</dbReference>
<dbReference type="Pfam" id="PF22667">
    <property type="entry name" value="Lon_lid"/>
    <property type="match status" value="1"/>
</dbReference>
<dbReference type="InterPro" id="IPR008268">
    <property type="entry name" value="Peptidase_S16_AS"/>
</dbReference>
<dbReference type="CDD" id="cd19500">
    <property type="entry name" value="RecA-like_Lon"/>
    <property type="match status" value="1"/>
</dbReference>
<evidence type="ECO:0000256" key="11">
    <source>
        <dbReference type="PIRSR" id="PIRSR001174-1"/>
    </source>
</evidence>
<dbReference type="GO" id="GO:0016887">
    <property type="term" value="F:ATP hydrolysis activity"/>
    <property type="evidence" value="ECO:0007669"/>
    <property type="project" value="UniProtKB-UniRule"/>
</dbReference>
<dbReference type="NCBIfam" id="NF008053">
    <property type="entry name" value="PRK10787.1"/>
    <property type="match status" value="1"/>
</dbReference>
<dbReference type="GO" id="GO:0004252">
    <property type="term" value="F:serine-type endopeptidase activity"/>
    <property type="evidence" value="ECO:0007669"/>
    <property type="project" value="UniProtKB-UniRule"/>
</dbReference>